<protein>
    <submittedName>
        <fullName evidence="2">Uncharacterized protein</fullName>
    </submittedName>
</protein>
<reference evidence="2" key="1">
    <citation type="submission" date="2022-12" db="EMBL/GenBank/DDBJ databases">
        <title>Paraconexibacter alkalitolerans sp. nov. and Baekduia alba sp. nov., isolated from soil and emended description of the genera Paraconexibacter (Chun et al., 2020) and Baekduia (An et al., 2020).</title>
        <authorList>
            <person name="Vieira S."/>
            <person name="Huber K.J."/>
            <person name="Geppert A."/>
            <person name="Wolf J."/>
            <person name="Neumann-Schaal M."/>
            <person name="Muesken M."/>
            <person name="Overmann J."/>
        </authorList>
    </citation>
    <scope>NUCLEOTIDE SEQUENCE</scope>
    <source>
        <strain evidence="2">AEG42_29</strain>
    </source>
</reference>
<dbReference type="KEGG" id="parq:DSM112329_03202"/>
<evidence type="ECO:0000313" key="2">
    <source>
        <dbReference type="EMBL" id="XAY06333.1"/>
    </source>
</evidence>
<proteinExistence type="predicted"/>
<keyword evidence="1" id="KW-1133">Transmembrane helix</keyword>
<organism evidence="2">
    <name type="scientific">Paraconexibacter sp. AEG42_29</name>
    <dbReference type="NCBI Taxonomy" id="2997339"/>
    <lineage>
        <taxon>Bacteria</taxon>
        <taxon>Bacillati</taxon>
        <taxon>Actinomycetota</taxon>
        <taxon>Thermoleophilia</taxon>
        <taxon>Solirubrobacterales</taxon>
        <taxon>Paraconexibacteraceae</taxon>
        <taxon>Paraconexibacter</taxon>
    </lineage>
</organism>
<dbReference type="RefSeq" id="WP_354697567.1">
    <property type="nucleotide sequence ID" value="NZ_CP114014.1"/>
</dbReference>
<dbReference type="EMBL" id="CP114014">
    <property type="protein sequence ID" value="XAY06333.1"/>
    <property type="molecule type" value="Genomic_DNA"/>
</dbReference>
<feature type="transmembrane region" description="Helical" evidence="1">
    <location>
        <begin position="29"/>
        <end position="48"/>
    </location>
</feature>
<dbReference type="AlphaFoldDB" id="A0AAU7AXJ7"/>
<evidence type="ECO:0000256" key="1">
    <source>
        <dbReference type="SAM" id="Phobius"/>
    </source>
</evidence>
<sequence length="58" mass="5993">MGIVLATTAGLIVWIVLWSLDVKAIDGFMITVVIVLLAGTVRMVAPFLPGAGGGKRPS</sequence>
<accession>A0AAU7AXJ7</accession>
<name>A0AAU7AXJ7_9ACTN</name>
<keyword evidence="1" id="KW-0472">Membrane</keyword>
<gene>
    <name evidence="2" type="ORF">DSM112329_03202</name>
</gene>
<keyword evidence="1" id="KW-0812">Transmembrane</keyword>